<dbReference type="Pfam" id="PF15400">
    <property type="entry name" value="TEX33"/>
    <property type="match status" value="1"/>
</dbReference>
<organism evidence="1 2">
    <name type="scientific">Phyllostomus discolor</name>
    <name type="common">pale spear-nosed bat</name>
    <dbReference type="NCBI Taxonomy" id="89673"/>
    <lineage>
        <taxon>Eukaryota</taxon>
        <taxon>Metazoa</taxon>
        <taxon>Chordata</taxon>
        <taxon>Craniata</taxon>
        <taxon>Vertebrata</taxon>
        <taxon>Euteleostomi</taxon>
        <taxon>Mammalia</taxon>
        <taxon>Eutheria</taxon>
        <taxon>Laurasiatheria</taxon>
        <taxon>Chiroptera</taxon>
        <taxon>Yangochiroptera</taxon>
        <taxon>Phyllostomidae</taxon>
        <taxon>Phyllostominae</taxon>
        <taxon>Phyllostomus</taxon>
    </lineage>
</organism>
<sequence>MELGPAVLCLALPAPPRSHSPPSAAETDVPGAARAAGLRRLGASGDFFWGSAGASEEVKSLMKDSYTPEVLEKAVRDAEHWHGRKTDDLGRWHQKNVMNMNLQKALDEKYGEKSKSKSSKY</sequence>
<protein>
    <submittedName>
        <fullName evidence="1">Testis expressed 33</fullName>
    </submittedName>
</protein>
<comment type="caution">
    <text evidence="1">The sequence shown here is derived from an EMBL/GenBank/DDBJ whole genome shotgun (WGS) entry which is preliminary data.</text>
</comment>
<dbReference type="EMBL" id="JABVXQ010000003">
    <property type="protein sequence ID" value="KAF6122117.1"/>
    <property type="molecule type" value="Genomic_DNA"/>
</dbReference>
<name>A0A834B2H6_9CHIR</name>
<gene>
    <name evidence="1" type="ORF">HJG60_018772</name>
</gene>
<accession>A0A834B2H6</accession>
<evidence type="ECO:0000313" key="1">
    <source>
        <dbReference type="EMBL" id="KAF6122117.1"/>
    </source>
</evidence>
<dbReference type="PANTHER" id="PTHR31702:SF2">
    <property type="entry name" value="TESTIS-EXPRESSED PROTEIN 33"/>
    <property type="match status" value="1"/>
</dbReference>
<dbReference type="AlphaFoldDB" id="A0A834B2H6"/>
<dbReference type="InterPro" id="IPR029234">
    <property type="entry name" value="CIMIP4"/>
</dbReference>
<proteinExistence type="predicted"/>
<dbReference type="PANTHER" id="PTHR31702">
    <property type="entry name" value="TESTIS-EXPRESSED PROTEIN 33"/>
    <property type="match status" value="1"/>
</dbReference>
<reference evidence="1 2" key="1">
    <citation type="journal article" date="2020" name="Nature">
        <title>Six reference-quality genomes reveal evolution of bat adaptations.</title>
        <authorList>
            <person name="Jebb D."/>
            <person name="Huang Z."/>
            <person name="Pippel M."/>
            <person name="Hughes G.M."/>
            <person name="Lavrichenko K."/>
            <person name="Devanna P."/>
            <person name="Winkler S."/>
            <person name="Jermiin L.S."/>
            <person name="Skirmuntt E.C."/>
            <person name="Katzourakis A."/>
            <person name="Burkitt-Gray L."/>
            <person name="Ray D.A."/>
            <person name="Sullivan K.A.M."/>
            <person name="Roscito J.G."/>
            <person name="Kirilenko B.M."/>
            <person name="Davalos L.M."/>
            <person name="Corthals A.P."/>
            <person name="Power M.L."/>
            <person name="Jones G."/>
            <person name="Ransome R.D."/>
            <person name="Dechmann D.K.N."/>
            <person name="Locatelli A.G."/>
            <person name="Puechmaille S.J."/>
            <person name="Fedrigo O."/>
            <person name="Jarvis E.D."/>
            <person name="Hiller M."/>
            <person name="Vernes S.C."/>
            <person name="Myers E.W."/>
            <person name="Teeling E.C."/>
        </authorList>
    </citation>
    <scope>NUCLEOTIDE SEQUENCE [LARGE SCALE GENOMIC DNA]</scope>
    <source>
        <strain evidence="1">Bat1K_MPI-CBG_1</strain>
    </source>
</reference>
<dbReference type="Proteomes" id="UP000664940">
    <property type="component" value="Unassembled WGS sequence"/>
</dbReference>
<evidence type="ECO:0000313" key="2">
    <source>
        <dbReference type="Proteomes" id="UP000664940"/>
    </source>
</evidence>